<feature type="transmembrane region" description="Helical" evidence="8">
    <location>
        <begin position="153"/>
        <end position="175"/>
    </location>
</feature>
<feature type="transmembrane region" description="Helical" evidence="8">
    <location>
        <begin position="272"/>
        <end position="296"/>
    </location>
</feature>
<accession>A0A841C2D5</accession>
<feature type="transmembrane region" description="Helical" evidence="8">
    <location>
        <begin position="302"/>
        <end position="321"/>
    </location>
</feature>
<comment type="caution">
    <text evidence="10">The sequence shown here is derived from an EMBL/GenBank/DDBJ whole genome shotgun (WGS) entry which is preliminary data.</text>
</comment>
<evidence type="ECO:0000256" key="5">
    <source>
        <dbReference type="ARBA" id="ARBA00022692"/>
    </source>
</evidence>
<evidence type="ECO:0000259" key="9">
    <source>
        <dbReference type="PROSITE" id="PS50850"/>
    </source>
</evidence>
<dbReference type="EMBL" id="JACHMN010000003">
    <property type="protein sequence ID" value="MBB5873130.1"/>
    <property type="molecule type" value="Genomic_DNA"/>
</dbReference>
<keyword evidence="7 8" id="KW-0472">Membrane</keyword>
<name>A0A841C2D5_9ACTN</name>
<dbReference type="PROSITE" id="PS00216">
    <property type="entry name" value="SUGAR_TRANSPORT_1"/>
    <property type="match status" value="1"/>
</dbReference>
<dbReference type="InterPro" id="IPR020846">
    <property type="entry name" value="MFS_dom"/>
</dbReference>
<dbReference type="PANTHER" id="PTHR23502">
    <property type="entry name" value="MAJOR FACILITATOR SUPERFAMILY"/>
    <property type="match status" value="1"/>
</dbReference>
<dbReference type="InterPro" id="IPR036259">
    <property type="entry name" value="MFS_trans_sf"/>
</dbReference>
<gene>
    <name evidence="10" type="ORF">F4553_006564</name>
</gene>
<dbReference type="RefSeq" id="WP_184843834.1">
    <property type="nucleotide sequence ID" value="NZ_JACHMN010000003.1"/>
</dbReference>
<dbReference type="InterPro" id="IPR004812">
    <property type="entry name" value="Efflux_drug-R_Bcr/CmlA"/>
</dbReference>
<dbReference type="NCBIfam" id="TIGR00710">
    <property type="entry name" value="efflux_Bcr_CflA"/>
    <property type="match status" value="1"/>
</dbReference>
<organism evidence="10 11">
    <name type="scientific">Allocatelliglobosispora scoriae</name>
    <dbReference type="NCBI Taxonomy" id="643052"/>
    <lineage>
        <taxon>Bacteria</taxon>
        <taxon>Bacillati</taxon>
        <taxon>Actinomycetota</taxon>
        <taxon>Actinomycetes</taxon>
        <taxon>Micromonosporales</taxon>
        <taxon>Micromonosporaceae</taxon>
        <taxon>Allocatelliglobosispora</taxon>
    </lineage>
</organism>
<comment type="similarity">
    <text evidence="2">Belongs to the major facilitator superfamily. Bcr/CmlA family.</text>
</comment>
<keyword evidence="4" id="KW-1003">Cell membrane</keyword>
<evidence type="ECO:0000256" key="8">
    <source>
        <dbReference type="SAM" id="Phobius"/>
    </source>
</evidence>
<feature type="transmembrane region" description="Helical" evidence="8">
    <location>
        <begin position="67"/>
        <end position="86"/>
    </location>
</feature>
<evidence type="ECO:0000256" key="2">
    <source>
        <dbReference type="ARBA" id="ARBA00006236"/>
    </source>
</evidence>
<feature type="transmembrane region" description="Helical" evidence="8">
    <location>
        <begin position="92"/>
        <end position="113"/>
    </location>
</feature>
<protein>
    <submittedName>
        <fullName evidence="10">DHA1 family bicyclomycin/chloramphenicol resistance-like MFS transporter</fullName>
    </submittedName>
</protein>
<feature type="transmembrane region" description="Helical" evidence="8">
    <location>
        <begin position="205"/>
        <end position="223"/>
    </location>
</feature>
<evidence type="ECO:0000313" key="10">
    <source>
        <dbReference type="EMBL" id="MBB5873130.1"/>
    </source>
</evidence>
<feature type="transmembrane region" description="Helical" evidence="8">
    <location>
        <begin position="333"/>
        <end position="355"/>
    </location>
</feature>
<dbReference type="GO" id="GO:0042910">
    <property type="term" value="F:xenobiotic transmembrane transporter activity"/>
    <property type="evidence" value="ECO:0007669"/>
    <property type="project" value="InterPro"/>
</dbReference>
<dbReference type="AlphaFoldDB" id="A0A841C2D5"/>
<evidence type="ECO:0000256" key="4">
    <source>
        <dbReference type="ARBA" id="ARBA00022475"/>
    </source>
</evidence>
<feature type="transmembrane region" description="Helical" evidence="8">
    <location>
        <begin position="361"/>
        <end position="380"/>
    </location>
</feature>
<dbReference type="SUPFAM" id="SSF103473">
    <property type="entry name" value="MFS general substrate transporter"/>
    <property type="match status" value="1"/>
</dbReference>
<feature type="transmembrane region" description="Helical" evidence="8">
    <location>
        <begin position="243"/>
        <end position="260"/>
    </location>
</feature>
<dbReference type="CDD" id="cd17320">
    <property type="entry name" value="MFS_MdfA_MDR_like"/>
    <property type="match status" value="1"/>
</dbReference>
<keyword evidence="3" id="KW-0813">Transport</keyword>
<keyword evidence="5 8" id="KW-0812">Transmembrane</keyword>
<dbReference type="GO" id="GO:1990961">
    <property type="term" value="P:xenobiotic detoxification by transmembrane export across the plasma membrane"/>
    <property type="evidence" value="ECO:0007669"/>
    <property type="project" value="InterPro"/>
</dbReference>
<evidence type="ECO:0000256" key="1">
    <source>
        <dbReference type="ARBA" id="ARBA00004651"/>
    </source>
</evidence>
<keyword evidence="11" id="KW-1185">Reference proteome</keyword>
<dbReference type="PROSITE" id="PS50850">
    <property type="entry name" value="MFS"/>
    <property type="match status" value="1"/>
</dbReference>
<dbReference type="FunFam" id="1.20.1720.10:FF:000005">
    <property type="entry name" value="Bcr/CflA family efflux transporter"/>
    <property type="match status" value="1"/>
</dbReference>
<dbReference type="PANTHER" id="PTHR23502:SF132">
    <property type="entry name" value="POLYAMINE TRANSPORTER 2-RELATED"/>
    <property type="match status" value="1"/>
</dbReference>
<comment type="subcellular location">
    <subcellularLocation>
        <location evidence="1">Cell membrane</location>
        <topology evidence="1">Multi-pass membrane protein</topology>
    </subcellularLocation>
</comment>
<evidence type="ECO:0000256" key="7">
    <source>
        <dbReference type="ARBA" id="ARBA00023136"/>
    </source>
</evidence>
<feature type="domain" description="Major facilitator superfamily (MFS) profile" evidence="9">
    <location>
        <begin position="1"/>
        <end position="387"/>
    </location>
</feature>
<evidence type="ECO:0000313" key="11">
    <source>
        <dbReference type="Proteomes" id="UP000587527"/>
    </source>
</evidence>
<feature type="transmembrane region" description="Helical" evidence="8">
    <location>
        <begin position="37"/>
        <end position="55"/>
    </location>
</feature>
<feature type="transmembrane region" description="Helical" evidence="8">
    <location>
        <begin position="125"/>
        <end position="147"/>
    </location>
</feature>
<evidence type="ECO:0000256" key="6">
    <source>
        <dbReference type="ARBA" id="ARBA00022989"/>
    </source>
</evidence>
<evidence type="ECO:0000256" key="3">
    <source>
        <dbReference type="ARBA" id="ARBA00022448"/>
    </source>
</evidence>
<sequence length="387" mass="39974">MLLVLGALTAVGAFSFDMYLPSFPEMARDLDATTSAIQLTLTACLVGMAFGNLFVGPLSDRYGRKRPAMIATAAYALSSLGCVLATNVESLTVIRLVQGLSAGAGTVLARSVVRDLYSGDEAARFFSRLSLVFGLAPILAPTLGALLLKFTSWRGVFVFLTGLGVALLLVTWRGLPETLPVERRRSGGFGEFAAGARLVATDRIFLGYTLAGGLTFAALFAYLSSSSFVLQDVFGVSPQTYGLIFGINSLGLVLAGQLNARLVGRHTPRRLLFSALIAGLGATSLALVGSGLSAAVLVIPMLFFYISCIGMIMPNGFALGLERHPATAGTAAALMGAMQSAIGLLAAPLVGAFGAASGVPMAAVMCGFASLALVVTTAMTRKGPLLA</sequence>
<dbReference type="Proteomes" id="UP000587527">
    <property type="component" value="Unassembled WGS sequence"/>
</dbReference>
<reference evidence="10 11" key="1">
    <citation type="submission" date="2020-08" db="EMBL/GenBank/DDBJ databases">
        <title>Sequencing the genomes of 1000 actinobacteria strains.</title>
        <authorList>
            <person name="Klenk H.-P."/>
        </authorList>
    </citation>
    <scope>NUCLEOTIDE SEQUENCE [LARGE SCALE GENOMIC DNA]</scope>
    <source>
        <strain evidence="10 11">DSM 45362</strain>
    </source>
</reference>
<proteinExistence type="inferred from homology"/>
<dbReference type="GO" id="GO:0005886">
    <property type="term" value="C:plasma membrane"/>
    <property type="evidence" value="ECO:0007669"/>
    <property type="project" value="UniProtKB-SubCell"/>
</dbReference>
<dbReference type="Pfam" id="PF07690">
    <property type="entry name" value="MFS_1"/>
    <property type="match status" value="1"/>
</dbReference>
<keyword evidence="6 8" id="KW-1133">Transmembrane helix</keyword>
<dbReference type="Gene3D" id="1.20.1720.10">
    <property type="entry name" value="Multidrug resistance protein D"/>
    <property type="match status" value="1"/>
</dbReference>
<dbReference type="InterPro" id="IPR011701">
    <property type="entry name" value="MFS"/>
</dbReference>
<dbReference type="InterPro" id="IPR005829">
    <property type="entry name" value="Sugar_transporter_CS"/>
</dbReference>